<dbReference type="EMBL" id="GL888393">
    <property type="protein sequence ID" value="EGI61706.1"/>
    <property type="molecule type" value="Genomic_DNA"/>
</dbReference>
<dbReference type="Proteomes" id="UP000007755">
    <property type="component" value="Unassembled WGS sequence"/>
</dbReference>
<proteinExistence type="predicted"/>
<evidence type="ECO:0000313" key="3">
    <source>
        <dbReference type="Proteomes" id="UP000007755"/>
    </source>
</evidence>
<name>F4WVN6_ACREC</name>
<sequence length="146" mass="16549">MFTMLPKFKDKVQWLTTEITTGASSGSRTGLYNIEMYIRTFSLNSKIVYEQNFDTTPALRTALVRKNDIAVLINKANSTKDRISVKEEEEEEEEEEEVQRREDRDKTRQVERSSAVTSVTGDAGDGDGSKTRVPWPRLSPTTIAVL</sequence>
<dbReference type="AlphaFoldDB" id="F4WVN6"/>
<feature type="region of interest" description="Disordered" evidence="1">
    <location>
        <begin position="80"/>
        <end position="146"/>
    </location>
</feature>
<feature type="compositionally biased region" description="Basic and acidic residues" evidence="1">
    <location>
        <begin position="98"/>
        <end position="111"/>
    </location>
</feature>
<keyword evidence="3" id="KW-1185">Reference proteome</keyword>
<evidence type="ECO:0000256" key="1">
    <source>
        <dbReference type="SAM" id="MobiDB-lite"/>
    </source>
</evidence>
<gene>
    <name evidence="2" type="ORF">G5I_09984</name>
</gene>
<evidence type="ECO:0000313" key="2">
    <source>
        <dbReference type="EMBL" id="EGI61706.1"/>
    </source>
</evidence>
<accession>F4WVN6</accession>
<feature type="compositionally biased region" description="Acidic residues" evidence="1">
    <location>
        <begin position="87"/>
        <end position="97"/>
    </location>
</feature>
<dbReference type="InParanoid" id="F4WVN6"/>
<organism evidence="3">
    <name type="scientific">Acromyrmex echinatior</name>
    <name type="common">Panamanian leafcutter ant</name>
    <name type="synonym">Acromyrmex octospinosus echinatior</name>
    <dbReference type="NCBI Taxonomy" id="103372"/>
    <lineage>
        <taxon>Eukaryota</taxon>
        <taxon>Metazoa</taxon>
        <taxon>Ecdysozoa</taxon>
        <taxon>Arthropoda</taxon>
        <taxon>Hexapoda</taxon>
        <taxon>Insecta</taxon>
        <taxon>Pterygota</taxon>
        <taxon>Neoptera</taxon>
        <taxon>Endopterygota</taxon>
        <taxon>Hymenoptera</taxon>
        <taxon>Apocrita</taxon>
        <taxon>Aculeata</taxon>
        <taxon>Formicoidea</taxon>
        <taxon>Formicidae</taxon>
        <taxon>Myrmicinae</taxon>
        <taxon>Acromyrmex</taxon>
    </lineage>
</organism>
<reference evidence="2" key="1">
    <citation type="submission" date="2011-02" db="EMBL/GenBank/DDBJ databases">
        <title>The genome of the leaf-cutting ant Acromyrmex echinatior suggests key adaptations to social evolution and fungus farming.</title>
        <authorList>
            <person name="Nygaard S."/>
            <person name="Zhang G."/>
        </authorList>
    </citation>
    <scope>NUCLEOTIDE SEQUENCE</scope>
</reference>
<protein>
    <submittedName>
        <fullName evidence="2">Uncharacterized protein</fullName>
    </submittedName>
</protein>